<dbReference type="Proteomes" id="UP000317369">
    <property type="component" value="Chromosome"/>
</dbReference>
<accession>A0A517YPF8</accession>
<gene>
    <name evidence="1" type="ORF">KS4_01360</name>
</gene>
<name>A0A517YPF8_9BACT</name>
<organism evidence="1 2">
    <name type="scientific">Poriferisphaera corsica</name>
    <dbReference type="NCBI Taxonomy" id="2528020"/>
    <lineage>
        <taxon>Bacteria</taxon>
        <taxon>Pseudomonadati</taxon>
        <taxon>Planctomycetota</taxon>
        <taxon>Phycisphaerae</taxon>
        <taxon>Phycisphaerales</taxon>
        <taxon>Phycisphaeraceae</taxon>
        <taxon>Poriferisphaera</taxon>
    </lineage>
</organism>
<evidence type="ECO:0000313" key="1">
    <source>
        <dbReference type="EMBL" id="QDU32107.1"/>
    </source>
</evidence>
<protein>
    <submittedName>
        <fullName evidence="1">Uncharacterized protein</fullName>
    </submittedName>
</protein>
<dbReference type="EMBL" id="CP036425">
    <property type="protein sequence ID" value="QDU32107.1"/>
    <property type="molecule type" value="Genomic_DNA"/>
</dbReference>
<reference evidence="1 2" key="1">
    <citation type="submission" date="2019-02" db="EMBL/GenBank/DDBJ databases">
        <title>Deep-cultivation of Planctomycetes and their phenomic and genomic characterization uncovers novel biology.</title>
        <authorList>
            <person name="Wiegand S."/>
            <person name="Jogler M."/>
            <person name="Boedeker C."/>
            <person name="Pinto D."/>
            <person name="Vollmers J."/>
            <person name="Rivas-Marin E."/>
            <person name="Kohn T."/>
            <person name="Peeters S.H."/>
            <person name="Heuer A."/>
            <person name="Rast P."/>
            <person name="Oberbeckmann S."/>
            <person name="Bunk B."/>
            <person name="Jeske O."/>
            <person name="Meyerdierks A."/>
            <person name="Storesund J.E."/>
            <person name="Kallscheuer N."/>
            <person name="Luecker S."/>
            <person name="Lage O.M."/>
            <person name="Pohl T."/>
            <person name="Merkel B.J."/>
            <person name="Hornburger P."/>
            <person name="Mueller R.-W."/>
            <person name="Bruemmer F."/>
            <person name="Labrenz M."/>
            <person name="Spormann A.M."/>
            <person name="Op den Camp H."/>
            <person name="Overmann J."/>
            <person name="Amann R."/>
            <person name="Jetten M.S.M."/>
            <person name="Mascher T."/>
            <person name="Medema M.H."/>
            <person name="Devos D.P."/>
            <person name="Kaster A.-K."/>
            <person name="Ovreas L."/>
            <person name="Rohde M."/>
            <person name="Galperin M.Y."/>
            <person name="Jogler C."/>
        </authorList>
    </citation>
    <scope>NUCLEOTIDE SEQUENCE [LARGE SCALE GENOMIC DNA]</scope>
    <source>
        <strain evidence="1 2">KS4</strain>
    </source>
</reference>
<proteinExistence type="predicted"/>
<sequence>MNAINDSLDGYVMFNGKHCDHTDNWSNPDDTKAER</sequence>
<evidence type="ECO:0000313" key="2">
    <source>
        <dbReference type="Proteomes" id="UP000317369"/>
    </source>
</evidence>
<dbReference type="AlphaFoldDB" id="A0A517YPF8"/>
<keyword evidence="2" id="KW-1185">Reference proteome</keyword>
<dbReference type="KEGG" id="pcor:KS4_01360"/>